<dbReference type="Gene3D" id="2.40.50.100">
    <property type="match status" value="1"/>
</dbReference>
<keyword evidence="8" id="KW-1185">Reference proteome</keyword>
<dbReference type="PROSITE" id="PS00831">
    <property type="entry name" value="RIBOSOMAL_L27"/>
    <property type="match status" value="1"/>
</dbReference>
<evidence type="ECO:0000256" key="5">
    <source>
        <dbReference type="HAMAP-Rule" id="MF_00539"/>
    </source>
</evidence>
<evidence type="ECO:0000256" key="6">
    <source>
        <dbReference type="SAM" id="MobiDB-lite"/>
    </source>
</evidence>
<accession>A0ABP7SGI9</accession>
<dbReference type="PANTHER" id="PTHR15893:SF0">
    <property type="entry name" value="LARGE RIBOSOMAL SUBUNIT PROTEIN BL27M"/>
    <property type="match status" value="1"/>
</dbReference>
<dbReference type="EMBL" id="BAABBQ010000001">
    <property type="protein sequence ID" value="GAA4011383.1"/>
    <property type="molecule type" value="Genomic_DNA"/>
</dbReference>
<organism evidence="7 8">
    <name type="scientific">Sphingomonas swuensis</name>
    <dbReference type="NCBI Taxonomy" id="977800"/>
    <lineage>
        <taxon>Bacteria</taxon>
        <taxon>Pseudomonadati</taxon>
        <taxon>Pseudomonadota</taxon>
        <taxon>Alphaproteobacteria</taxon>
        <taxon>Sphingomonadales</taxon>
        <taxon>Sphingomonadaceae</taxon>
        <taxon>Sphingomonas</taxon>
    </lineage>
</organism>
<dbReference type="SUPFAM" id="SSF110324">
    <property type="entry name" value="Ribosomal L27 protein-like"/>
    <property type="match status" value="1"/>
</dbReference>
<dbReference type="PRINTS" id="PR00063">
    <property type="entry name" value="RIBOSOMALL27"/>
</dbReference>
<name>A0ABP7SGI9_9SPHN</name>
<dbReference type="PANTHER" id="PTHR15893">
    <property type="entry name" value="RIBOSOMAL PROTEIN L27"/>
    <property type="match status" value="1"/>
</dbReference>
<protein>
    <recommendedName>
        <fullName evidence="4 5">Large ribosomal subunit protein bL27</fullName>
    </recommendedName>
</protein>
<comment type="similarity">
    <text evidence="1 5">Belongs to the bacterial ribosomal protein bL27 family.</text>
</comment>
<dbReference type="InterPro" id="IPR018261">
    <property type="entry name" value="Ribosomal_bL27_CS"/>
</dbReference>
<gene>
    <name evidence="5 7" type="primary">rpmA</name>
    <name evidence="7" type="ORF">GCM10022280_06190</name>
</gene>
<dbReference type="InterPro" id="IPR001684">
    <property type="entry name" value="Ribosomal_bL27"/>
</dbReference>
<keyword evidence="2 5" id="KW-0689">Ribosomal protein</keyword>
<evidence type="ECO:0000256" key="2">
    <source>
        <dbReference type="ARBA" id="ARBA00022980"/>
    </source>
</evidence>
<comment type="caution">
    <text evidence="7">The sequence shown here is derived from an EMBL/GenBank/DDBJ whole genome shotgun (WGS) entry which is preliminary data.</text>
</comment>
<evidence type="ECO:0000313" key="7">
    <source>
        <dbReference type="EMBL" id="GAA4011383.1"/>
    </source>
</evidence>
<dbReference type="HAMAP" id="MF_00539">
    <property type="entry name" value="Ribosomal_bL27"/>
    <property type="match status" value="1"/>
</dbReference>
<evidence type="ECO:0000256" key="4">
    <source>
        <dbReference type="ARBA" id="ARBA00035175"/>
    </source>
</evidence>
<keyword evidence="3 5" id="KW-0687">Ribonucleoprotein</keyword>
<sequence length="94" mass="10036">MAHKKAGGSSRNGRDSESKRLGVKKFGGENVLAGNIIVRQRGTRVYPGTNVGLGKDHTLFALADGKVAFRDGRQGRKFVHVEALTMAPMADAAE</sequence>
<evidence type="ECO:0000256" key="1">
    <source>
        <dbReference type="ARBA" id="ARBA00010797"/>
    </source>
</evidence>
<dbReference type="Proteomes" id="UP001500235">
    <property type="component" value="Unassembled WGS sequence"/>
</dbReference>
<dbReference type="Pfam" id="PF01016">
    <property type="entry name" value="Ribosomal_L27"/>
    <property type="match status" value="1"/>
</dbReference>
<reference evidence="8" key="1">
    <citation type="journal article" date="2019" name="Int. J. Syst. Evol. Microbiol.">
        <title>The Global Catalogue of Microorganisms (GCM) 10K type strain sequencing project: providing services to taxonomists for standard genome sequencing and annotation.</title>
        <authorList>
            <consortium name="The Broad Institute Genomics Platform"/>
            <consortium name="The Broad Institute Genome Sequencing Center for Infectious Disease"/>
            <person name="Wu L."/>
            <person name="Ma J."/>
        </authorList>
    </citation>
    <scope>NUCLEOTIDE SEQUENCE [LARGE SCALE GENOMIC DNA]</scope>
    <source>
        <strain evidence="8">JCM 17563</strain>
    </source>
</reference>
<dbReference type="NCBIfam" id="TIGR00062">
    <property type="entry name" value="L27"/>
    <property type="match status" value="1"/>
</dbReference>
<dbReference type="RefSeq" id="WP_344705928.1">
    <property type="nucleotide sequence ID" value="NZ_BAABBQ010000001.1"/>
</dbReference>
<evidence type="ECO:0000256" key="3">
    <source>
        <dbReference type="ARBA" id="ARBA00023274"/>
    </source>
</evidence>
<dbReference type="GO" id="GO:0005840">
    <property type="term" value="C:ribosome"/>
    <property type="evidence" value="ECO:0007669"/>
    <property type="project" value="UniProtKB-KW"/>
</dbReference>
<proteinExistence type="inferred from homology"/>
<evidence type="ECO:0000313" key="8">
    <source>
        <dbReference type="Proteomes" id="UP001500235"/>
    </source>
</evidence>
<feature type="region of interest" description="Disordered" evidence="6">
    <location>
        <begin position="1"/>
        <end position="22"/>
    </location>
</feature>